<dbReference type="GO" id="GO:0008834">
    <property type="term" value="F:ditrans,polycis-undecaprenyl-diphosphate synthase [(2E,6E)-farnesyl-diphosphate specific] activity"/>
    <property type="evidence" value="ECO:0007669"/>
    <property type="project" value="TreeGrafter"/>
</dbReference>
<keyword evidence="1 2" id="KW-0808">Transferase</keyword>
<dbReference type="PROSITE" id="PS01066">
    <property type="entry name" value="UPP_SYNTHASE"/>
    <property type="match status" value="1"/>
</dbReference>
<comment type="subunit">
    <text evidence="2">Homodimer.</text>
</comment>
<dbReference type="PANTHER" id="PTHR10291">
    <property type="entry name" value="DEHYDRODOLICHYL DIPHOSPHATE SYNTHASE FAMILY MEMBER"/>
    <property type="match status" value="1"/>
</dbReference>
<dbReference type="CDD" id="cd00475">
    <property type="entry name" value="Cis_IPPS"/>
    <property type="match status" value="1"/>
</dbReference>
<evidence type="ECO:0000256" key="1">
    <source>
        <dbReference type="ARBA" id="ARBA00022679"/>
    </source>
</evidence>
<comment type="function">
    <text evidence="2">Catalyzes the condensation of isopentenyl diphosphate (IPP) with allylic pyrophosphates generating different type of terpenoids.</text>
</comment>
<feature type="binding site" evidence="2">
    <location>
        <position position="193"/>
    </location>
    <ligand>
        <name>substrate</name>
    </ligand>
</feature>
<dbReference type="AlphaFoldDB" id="B2A386"/>
<dbReference type="SUPFAM" id="SSF64005">
    <property type="entry name" value="Undecaprenyl diphosphate synthase"/>
    <property type="match status" value="1"/>
</dbReference>
<evidence type="ECO:0000313" key="3">
    <source>
        <dbReference type="EMBL" id="ACB85016.1"/>
    </source>
</evidence>
<dbReference type="RefSeq" id="WP_012447890.1">
    <property type="nucleotide sequence ID" value="NC_010718.1"/>
</dbReference>
<dbReference type="EC" id="2.5.1.-" evidence="2"/>
<dbReference type="InterPro" id="IPR018520">
    <property type="entry name" value="UPP_synth-like_CS"/>
</dbReference>
<feature type="binding site" evidence="2">
    <location>
        <begin position="70"/>
        <end position="72"/>
    </location>
    <ligand>
        <name>substrate</name>
    </ligand>
</feature>
<dbReference type="GO" id="GO:0030145">
    <property type="term" value="F:manganese ion binding"/>
    <property type="evidence" value="ECO:0007669"/>
    <property type="project" value="TreeGrafter"/>
</dbReference>
<evidence type="ECO:0000313" key="4">
    <source>
        <dbReference type="Proteomes" id="UP000001683"/>
    </source>
</evidence>
<organism evidence="3 4">
    <name type="scientific">Natranaerobius thermophilus (strain ATCC BAA-1301 / DSM 18059 / JW/NM-WN-LF)</name>
    <dbReference type="NCBI Taxonomy" id="457570"/>
    <lineage>
        <taxon>Bacteria</taxon>
        <taxon>Bacillati</taxon>
        <taxon>Bacillota</taxon>
        <taxon>Clostridia</taxon>
        <taxon>Natranaerobiales</taxon>
        <taxon>Natranaerobiaceae</taxon>
        <taxon>Natranaerobius</taxon>
    </lineage>
</organism>
<dbReference type="FunFam" id="3.40.1180.10:FF:000001">
    <property type="entry name" value="(2E,6E)-farnesyl-diphosphate-specific ditrans,polycis-undecaprenyl-diphosphate synthase"/>
    <property type="match status" value="1"/>
</dbReference>
<dbReference type="STRING" id="457570.Nther_1433"/>
<dbReference type="HAMAP" id="MF_01139">
    <property type="entry name" value="ISPT"/>
    <property type="match status" value="1"/>
</dbReference>
<feature type="binding site" evidence="2">
    <location>
        <position position="30"/>
    </location>
    <ligand>
        <name>substrate</name>
    </ligand>
</feature>
<feature type="binding site" evidence="2">
    <location>
        <position position="42"/>
    </location>
    <ligand>
        <name>substrate</name>
    </ligand>
</feature>
<accession>B2A386</accession>
<dbReference type="FunCoup" id="B2A386">
    <property type="interactions" value="368"/>
</dbReference>
<reference evidence="3 4" key="1">
    <citation type="submission" date="2008-04" db="EMBL/GenBank/DDBJ databases">
        <title>Complete sequence of chromosome of Natranaerobius thermophilus JW/NM-WN-LF.</title>
        <authorList>
            <consortium name="US DOE Joint Genome Institute"/>
            <person name="Copeland A."/>
            <person name="Lucas S."/>
            <person name="Lapidus A."/>
            <person name="Glavina del Rio T."/>
            <person name="Dalin E."/>
            <person name="Tice H."/>
            <person name="Bruce D."/>
            <person name="Goodwin L."/>
            <person name="Pitluck S."/>
            <person name="Chertkov O."/>
            <person name="Brettin T."/>
            <person name="Detter J.C."/>
            <person name="Han C."/>
            <person name="Kuske C.R."/>
            <person name="Schmutz J."/>
            <person name="Larimer F."/>
            <person name="Land M."/>
            <person name="Hauser L."/>
            <person name="Kyrpides N."/>
            <person name="Lykidis A."/>
            <person name="Mesbah N.M."/>
            <person name="Wiegel J."/>
        </authorList>
    </citation>
    <scope>NUCLEOTIDE SEQUENCE [LARGE SCALE GENOMIC DNA]</scope>
    <source>
        <strain evidence="4">ATCC BAA-1301 / DSM 18059 / JW/NM-WN-LF</strain>
    </source>
</reference>
<evidence type="ECO:0000256" key="2">
    <source>
        <dbReference type="HAMAP-Rule" id="MF_01139"/>
    </source>
</evidence>
<feature type="active site" evidence="2">
    <location>
        <position position="25"/>
    </location>
</feature>
<feature type="binding site" evidence="2">
    <location>
        <position position="25"/>
    </location>
    <ligand>
        <name>Mg(2+)</name>
        <dbReference type="ChEBI" id="CHEBI:18420"/>
    </ligand>
</feature>
<feature type="binding site" evidence="2">
    <location>
        <position position="38"/>
    </location>
    <ligand>
        <name>substrate</name>
    </ligand>
</feature>
<dbReference type="NCBIfam" id="TIGR00055">
    <property type="entry name" value="uppS"/>
    <property type="match status" value="1"/>
</dbReference>
<feature type="binding site" evidence="2">
    <location>
        <position position="76"/>
    </location>
    <ligand>
        <name>substrate</name>
    </ligand>
</feature>
<dbReference type="GO" id="GO:0016094">
    <property type="term" value="P:polyprenol biosynthetic process"/>
    <property type="evidence" value="ECO:0007669"/>
    <property type="project" value="TreeGrafter"/>
</dbReference>
<dbReference type="PANTHER" id="PTHR10291:SF0">
    <property type="entry name" value="DEHYDRODOLICHYL DIPHOSPHATE SYNTHASE 2"/>
    <property type="match status" value="1"/>
</dbReference>
<dbReference type="Proteomes" id="UP000001683">
    <property type="component" value="Chromosome"/>
</dbReference>
<gene>
    <name evidence="3" type="ordered locus">Nther_1433</name>
</gene>
<feature type="active site" description="Proton acceptor" evidence="2">
    <location>
        <position position="73"/>
    </location>
</feature>
<keyword evidence="2" id="KW-0460">Magnesium</keyword>
<proteinExistence type="inferred from homology"/>
<dbReference type="HOGENOM" id="CLU_038505_1_1_9"/>
<dbReference type="InParanoid" id="B2A386"/>
<keyword evidence="2" id="KW-0479">Metal-binding</keyword>
<sequence>MESLQTYLNKIDYQNVPRHIAIIMDGNGRWAKSRALPRIAGHRAGVEAIKRVSEISQEIGIEIITMFAFSTENWKRPKKEVEFLMSLPKEYLKKELQNLKENNIKITIMGDTSAIPAKTLEVIEQGVEETKNNTALNLNFALNYGGRAEIVQAVRKIAAKASDREIDPKTISEDIISQHLYNPEIPDPDLMIRSSGEQRLSNFLLWQLAYSELWFPEVYWPDFQKEHLLQAVLAYQNRERKFGGVNS</sequence>
<feature type="binding site" evidence="2">
    <location>
        <position position="74"/>
    </location>
    <ligand>
        <name>substrate</name>
    </ligand>
</feature>
<name>B2A386_NATTJ</name>
<dbReference type="Pfam" id="PF01255">
    <property type="entry name" value="Prenyltransf"/>
    <property type="match status" value="1"/>
</dbReference>
<reference evidence="3 4" key="2">
    <citation type="journal article" date="2011" name="J. Bacteriol.">
        <title>Complete genome sequence of the anaerobic, halophilic alkalithermophile Natranaerobius thermophilus JW/NM-WN-LF.</title>
        <authorList>
            <person name="Zhao B."/>
            <person name="Mesbah N.M."/>
            <person name="Dalin E."/>
            <person name="Goodwin L."/>
            <person name="Nolan M."/>
            <person name="Pitluck S."/>
            <person name="Chertkov O."/>
            <person name="Brettin T.S."/>
            <person name="Han J."/>
            <person name="Larimer F.W."/>
            <person name="Land M.L."/>
            <person name="Hauser L."/>
            <person name="Kyrpides N."/>
            <person name="Wiegel J."/>
        </authorList>
    </citation>
    <scope>NUCLEOTIDE SEQUENCE [LARGE SCALE GENOMIC DNA]</scope>
    <source>
        <strain evidence="4">ATCC BAA-1301 / DSM 18059 / JW/NM-WN-LF</strain>
    </source>
</reference>
<dbReference type="KEGG" id="nth:Nther_1433"/>
<feature type="binding site" evidence="2">
    <location>
        <begin position="199"/>
        <end position="201"/>
    </location>
    <ligand>
        <name>substrate</name>
    </ligand>
</feature>
<dbReference type="NCBIfam" id="NF011405">
    <property type="entry name" value="PRK14830.1"/>
    <property type="match status" value="1"/>
</dbReference>
<dbReference type="InterPro" id="IPR036424">
    <property type="entry name" value="UPP_synth-like_sf"/>
</dbReference>
<dbReference type="GO" id="GO:0005829">
    <property type="term" value="C:cytosol"/>
    <property type="evidence" value="ECO:0007669"/>
    <property type="project" value="TreeGrafter"/>
</dbReference>
<keyword evidence="4" id="KW-1185">Reference proteome</keyword>
<dbReference type="Gene3D" id="3.40.1180.10">
    <property type="entry name" value="Decaprenyl diphosphate synthase-like"/>
    <property type="match status" value="1"/>
</dbReference>
<dbReference type="GO" id="GO:0000287">
    <property type="term" value="F:magnesium ion binding"/>
    <property type="evidence" value="ECO:0007669"/>
    <property type="project" value="UniProtKB-UniRule"/>
</dbReference>
<dbReference type="InterPro" id="IPR001441">
    <property type="entry name" value="UPP_synth-like"/>
</dbReference>
<dbReference type="EMBL" id="CP001034">
    <property type="protein sequence ID" value="ACB85016.1"/>
    <property type="molecule type" value="Genomic_DNA"/>
</dbReference>
<comment type="cofactor">
    <cofactor evidence="2">
        <name>Mg(2+)</name>
        <dbReference type="ChEBI" id="CHEBI:18420"/>
    </cofactor>
    <text evidence="2">Binds 2 magnesium ions per subunit.</text>
</comment>
<comment type="similarity">
    <text evidence="2">Belongs to the UPP synthase family.</text>
</comment>
<dbReference type="eggNOG" id="COG0020">
    <property type="taxonomic scope" value="Bacteria"/>
</dbReference>
<feature type="binding site" evidence="2">
    <location>
        <begin position="26"/>
        <end position="29"/>
    </location>
    <ligand>
        <name>substrate</name>
    </ligand>
</feature>
<protein>
    <recommendedName>
        <fullName evidence="2">Isoprenyl transferase</fullName>
        <ecNumber evidence="2">2.5.1.-</ecNumber>
    </recommendedName>
</protein>
<feature type="binding site" evidence="2">
    <location>
        <position position="212"/>
    </location>
    <ligand>
        <name>Mg(2+)</name>
        <dbReference type="ChEBI" id="CHEBI:18420"/>
    </ligand>
</feature>